<evidence type="ECO:0000313" key="3">
    <source>
        <dbReference type="EMBL" id="SUA31463.1"/>
    </source>
</evidence>
<feature type="compositionally biased region" description="Low complexity" evidence="1">
    <location>
        <begin position="39"/>
        <end position="63"/>
    </location>
</feature>
<feature type="transmembrane region" description="Helical" evidence="2">
    <location>
        <begin position="223"/>
        <end position="245"/>
    </location>
</feature>
<protein>
    <submittedName>
        <fullName evidence="3">Uncharacterized protein</fullName>
    </submittedName>
</protein>
<feature type="compositionally biased region" description="Pro residues" evidence="1">
    <location>
        <begin position="64"/>
        <end position="75"/>
    </location>
</feature>
<keyword evidence="2" id="KW-0472">Membrane</keyword>
<name>A0A378WF20_MYCFO</name>
<dbReference type="Proteomes" id="UP000255389">
    <property type="component" value="Unassembled WGS sequence"/>
</dbReference>
<evidence type="ECO:0000313" key="4">
    <source>
        <dbReference type="Proteomes" id="UP000255389"/>
    </source>
</evidence>
<organism evidence="3 4">
    <name type="scientific">Mycolicibacterium fortuitum</name>
    <name type="common">Mycobacterium fortuitum</name>
    <dbReference type="NCBI Taxonomy" id="1766"/>
    <lineage>
        <taxon>Bacteria</taxon>
        <taxon>Bacillati</taxon>
        <taxon>Actinomycetota</taxon>
        <taxon>Actinomycetes</taxon>
        <taxon>Mycobacteriales</taxon>
        <taxon>Mycobacteriaceae</taxon>
        <taxon>Mycolicibacterium</taxon>
    </lineage>
</organism>
<dbReference type="EMBL" id="UGQY01000006">
    <property type="protein sequence ID" value="SUA31463.1"/>
    <property type="molecule type" value="Genomic_DNA"/>
</dbReference>
<accession>A0A378WF20</accession>
<reference evidence="3 4" key="1">
    <citation type="submission" date="2018-06" db="EMBL/GenBank/DDBJ databases">
        <authorList>
            <consortium name="Pathogen Informatics"/>
            <person name="Doyle S."/>
        </authorList>
    </citation>
    <scope>NUCLEOTIDE SEQUENCE [LARGE SCALE GENOMIC DNA]</scope>
    <source>
        <strain evidence="3 4">NCTC1542</strain>
    </source>
</reference>
<gene>
    <name evidence="3" type="ORF">NCTC1542_06817</name>
</gene>
<keyword evidence="2" id="KW-0812">Transmembrane</keyword>
<feature type="transmembrane region" description="Helical" evidence="2">
    <location>
        <begin position="88"/>
        <end position="110"/>
    </location>
</feature>
<proteinExistence type="predicted"/>
<feature type="region of interest" description="Disordered" evidence="1">
    <location>
        <begin position="1"/>
        <end position="80"/>
    </location>
</feature>
<sequence>MHNPYPPSHGYGYQPPANGQFPQQPFDYPAQQPYPQPYQAPQQAYGQQPYGYTPVAPYGQPTPYTGPPNPYPPTSNDPNYGRANPRMLTVFIAIVVAYMALVGGGMAYLANDSLGGHYFANGAQVTPNADNYTVYVKDRVLAGRSASDVHCTATSGGQKVSVAPSDHNTISRGSRSSRTKYWAVAELPTDKGPLTVNCADSSADPADLHDLFLARPSTASSSLVYIGMGAFAVLIIAMFGMVKLINRDYYRRHLHSPR</sequence>
<dbReference type="SUPFAM" id="SSF81995">
    <property type="entry name" value="beta-sandwich domain of Sec23/24"/>
    <property type="match status" value="1"/>
</dbReference>
<dbReference type="AlphaFoldDB" id="A0A378WF20"/>
<evidence type="ECO:0000256" key="2">
    <source>
        <dbReference type="SAM" id="Phobius"/>
    </source>
</evidence>
<evidence type="ECO:0000256" key="1">
    <source>
        <dbReference type="SAM" id="MobiDB-lite"/>
    </source>
</evidence>
<keyword evidence="2" id="KW-1133">Transmembrane helix</keyword>
<feature type="compositionally biased region" description="Low complexity" evidence="1">
    <location>
        <begin position="20"/>
        <end position="31"/>
    </location>
</feature>